<proteinExistence type="predicted"/>
<dbReference type="RefSeq" id="XP_067080863.1">
    <property type="nucleotide sequence ID" value="XM_067224762.1"/>
</dbReference>
<dbReference type="AlphaFoldDB" id="A0A1G4ID58"/>
<organism evidence="2 3">
    <name type="scientific">Trypanosoma equiperdum</name>
    <dbReference type="NCBI Taxonomy" id="5694"/>
    <lineage>
        <taxon>Eukaryota</taxon>
        <taxon>Discoba</taxon>
        <taxon>Euglenozoa</taxon>
        <taxon>Kinetoplastea</taxon>
        <taxon>Metakinetoplastina</taxon>
        <taxon>Trypanosomatida</taxon>
        <taxon>Trypanosomatidae</taxon>
        <taxon>Trypanosoma</taxon>
    </lineage>
</organism>
<dbReference type="EMBL" id="CZPT02001336">
    <property type="protein sequence ID" value="SCU69982.1"/>
    <property type="molecule type" value="Genomic_DNA"/>
</dbReference>
<accession>A0A1G4ID58</accession>
<reference evidence="2" key="1">
    <citation type="submission" date="2016-09" db="EMBL/GenBank/DDBJ databases">
        <authorList>
            <person name="Hebert L."/>
            <person name="Moumen B."/>
        </authorList>
    </citation>
    <scope>NUCLEOTIDE SEQUENCE [LARGE SCALE GENOMIC DNA]</scope>
    <source>
        <strain evidence="2">OVI</strain>
    </source>
</reference>
<sequence>MYPSQCDIITLLQTKRSSTEEIYKRLKDVKTGRGAGSERRHIKWYKWRVQVQFMSEEKHPRPRQLAQKQPLDTEENRHGVGHHLNSLMPFSFLASLKSSLNQRLSESSMVHVMNAVQAR</sequence>
<name>A0A1G4ID58_TRYEQ</name>
<comment type="caution">
    <text evidence="2">The sequence shown here is derived from an EMBL/GenBank/DDBJ whole genome shotgun (WGS) entry which is preliminary data.</text>
</comment>
<dbReference type="GeneID" id="92375491"/>
<feature type="region of interest" description="Disordered" evidence="1">
    <location>
        <begin position="56"/>
        <end position="80"/>
    </location>
</feature>
<evidence type="ECO:0000313" key="3">
    <source>
        <dbReference type="Proteomes" id="UP000195570"/>
    </source>
</evidence>
<gene>
    <name evidence="2" type="ORF">TEOVI_000155100</name>
</gene>
<evidence type="ECO:0000256" key="1">
    <source>
        <dbReference type="SAM" id="MobiDB-lite"/>
    </source>
</evidence>
<dbReference type="Proteomes" id="UP000195570">
    <property type="component" value="Unassembled WGS sequence"/>
</dbReference>
<protein>
    <submittedName>
        <fullName evidence="2">Uncharacterized protein</fullName>
    </submittedName>
</protein>
<dbReference type="VEuPathDB" id="TriTrypDB:TEOVI_000155100"/>
<keyword evidence="3" id="KW-1185">Reference proteome</keyword>
<evidence type="ECO:0000313" key="2">
    <source>
        <dbReference type="EMBL" id="SCU69982.1"/>
    </source>
</evidence>